<dbReference type="InterPro" id="IPR051257">
    <property type="entry name" value="Diverse_CBS-Domain"/>
</dbReference>
<dbReference type="InterPro" id="IPR000644">
    <property type="entry name" value="CBS_dom"/>
</dbReference>
<evidence type="ECO:0000256" key="2">
    <source>
        <dbReference type="PROSITE-ProRule" id="PRU00703"/>
    </source>
</evidence>
<dbReference type="PANTHER" id="PTHR43080:SF2">
    <property type="entry name" value="CBS DOMAIN-CONTAINING PROTEIN"/>
    <property type="match status" value="1"/>
</dbReference>
<dbReference type="AlphaFoldDB" id="A0A4P2VH24"/>
<name>A0A4P2VH24_9ARCH</name>
<evidence type="ECO:0000313" key="4">
    <source>
        <dbReference type="EMBL" id="BBE42542.1"/>
    </source>
</evidence>
<dbReference type="PANTHER" id="PTHR43080">
    <property type="entry name" value="CBS DOMAIN-CONTAINING PROTEIN CBSX3, MITOCHONDRIAL"/>
    <property type="match status" value="1"/>
</dbReference>
<dbReference type="Proteomes" id="UP000509448">
    <property type="component" value="Chromosome"/>
</dbReference>
<sequence>MRVVLYAKDIMEREILFVDSGTSCSDLAKLMVSNKHGFAVVRSSKGENVGIITEWDLVSRLLAKGLDPSSTKVEDIMTTGIISVDAREELSDVADMMAKKGIRRVLVTDKGNVVGVVTCRIVLANLKSYVDSVSRDLARYGLLPF</sequence>
<feature type="domain" description="CBS" evidence="3">
    <location>
        <begin position="11"/>
        <end position="69"/>
    </location>
</feature>
<gene>
    <name evidence="4" type="ORF">NAS2_1153</name>
</gene>
<dbReference type="SUPFAM" id="SSF54631">
    <property type="entry name" value="CBS-domain pair"/>
    <property type="match status" value="1"/>
</dbReference>
<keyword evidence="1 2" id="KW-0129">CBS domain</keyword>
<dbReference type="InterPro" id="IPR046342">
    <property type="entry name" value="CBS_dom_sf"/>
</dbReference>
<evidence type="ECO:0000313" key="5">
    <source>
        <dbReference type="Proteomes" id="UP000509448"/>
    </source>
</evidence>
<evidence type="ECO:0000259" key="3">
    <source>
        <dbReference type="PROSITE" id="PS51371"/>
    </source>
</evidence>
<dbReference type="PROSITE" id="PS51371">
    <property type="entry name" value="CBS"/>
    <property type="match status" value="2"/>
</dbReference>
<protein>
    <submittedName>
        <fullName evidence="4">CBS domain protein</fullName>
    </submittedName>
</protein>
<dbReference type="Pfam" id="PF00571">
    <property type="entry name" value="CBS"/>
    <property type="match status" value="2"/>
</dbReference>
<dbReference type="KEGG" id="ccai:NAS2_1153"/>
<dbReference type="SMART" id="SM00116">
    <property type="entry name" value="CBS"/>
    <property type="match status" value="2"/>
</dbReference>
<reference evidence="4 5" key="1">
    <citation type="journal article" date="2019" name="ISME J.">
        <title>Isolation and characterization of a thermophilic sulfur- and iron-reducing thaumarchaeote from a terrestrial acidic hot spring.</title>
        <authorList>
            <person name="Kato S."/>
            <person name="Itoh T."/>
            <person name="Yuki M."/>
            <person name="Nagamori M."/>
            <person name="Ohnishi M."/>
            <person name="Uematsu K."/>
            <person name="Suzuki K."/>
            <person name="Takashina T."/>
            <person name="Ohkuma M."/>
        </authorList>
    </citation>
    <scope>NUCLEOTIDE SEQUENCE [LARGE SCALE GENOMIC DNA]</scope>
    <source>
        <strain evidence="4 5">NAS-02</strain>
    </source>
</reference>
<dbReference type="EMBL" id="AP018732">
    <property type="protein sequence ID" value="BBE42542.1"/>
    <property type="molecule type" value="Genomic_DNA"/>
</dbReference>
<accession>A0A4P2VH24</accession>
<evidence type="ECO:0000256" key="1">
    <source>
        <dbReference type="ARBA" id="ARBA00023122"/>
    </source>
</evidence>
<keyword evidence="5" id="KW-1185">Reference proteome</keyword>
<proteinExistence type="predicted"/>
<feature type="domain" description="CBS" evidence="3">
    <location>
        <begin position="77"/>
        <end position="132"/>
    </location>
</feature>
<dbReference type="Gene3D" id="3.10.580.10">
    <property type="entry name" value="CBS-domain"/>
    <property type="match status" value="1"/>
</dbReference>
<organism evidence="4 5">
    <name type="scientific">Conexivisphaera calida</name>
    <dbReference type="NCBI Taxonomy" id="1874277"/>
    <lineage>
        <taxon>Archaea</taxon>
        <taxon>Nitrososphaerota</taxon>
        <taxon>Conexivisphaeria</taxon>
        <taxon>Conexivisphaerales</taxon>
        <taxon>Conexivisphaeraceae</taxon>
        <taxon>Conexivisphaera</taxon>
    </lineage>
</organism>